<feature type="domain" description="SAM" evidence="4">
    <location>
        <begin position="330"/>
        <end position="394"/>
    </location>
</feature>
<dbReference type="InterPro" id="IPR001660">
    <property type="entry name" value="SAM"/>
</dbReference>
<dbReference type="InterPro" id="IPR013761">
    <property type="entry name" value="SAM/pointed_sf"/>
</dbReference>
<sequence length="406" mass="44489">MAIASAERLLSDGRYAEAVRVADAALDADPTNTFARQFRAWAHMASGAFALALADYGECLKERPADPTVLIDRAWTHVQRQDMPMAVRDLTTAISSQGEDDAPAFAYWLRAVALRRQGNLQGALDDLDRAVQLDNEADVEYRLSRAGVHCQLGQLAPARSDLEWVAERDPDNPTLLDLEQYAAMLSDDATRVALPHAAGRHAHRAWASVISNDYVKALEPDAEHNEADETALCMAQSVALLGAGRPRAALDTVNRALIKSPTCAVLLYVRGRAYRQLDLPSQALANFRQACALDPQLTIAQQAAQLVEHELRAAITWRVRVAASDTMQSWSCAQVAAWLRQRHIGSGAVKRIEEFGVDGAALVRCDDADLQCIGISAAFQRRQILEAVQAEKNTVPSYYHNLATSR</sequence>
<evidence type="ECO:0000256" key="3">
    <source>
        <dbReference type="PROSITE-ProRule" id="PRU00339"/>
    </source>
</evidence>
<feature type="repeat" description="TPR" evidence="3">
    <location>
        <begin position="264"/>
        <end position="297"/>
    </location>
</feature>
<evidence type="ECO:0000259" key="4">
    <source>
        <dbReference type="PROSITE" id="PS50105"/>
    </source>
</evidence>
<reference evidence="5 6" key="1">
    <citation type="submission" date="2018-03" db="EMBL/GenBank/DDBJ databases">
        <authorList>
            <person name="Fogelqvist J."/>
        </authorList>
    </citation>
    <scope>NUCLEOTIDE SEQUENCE [LARGE SCALE GENOMIC DNA]</scope>
</reference>
<dbReference type="InterPro" id="IPR011990">
    <property type="entry name" value="TPR-like_helical_dom_sf"/>
</dbReference>
<dbReference type="AlphaFoldDB" id="A0A3P3YKE3"/>
<keyword evidence="2 3" id="KW-0802">TPR repeat</keyword>
<name>A0A3P3YKE3_PLABS</name>
<keyword evidence="5" id="KW-0496">Mitochondrion</keyword>
<evidence type="ECO:0000256" key="2">
    <source>
        <dbReference type="ARBA" id="ARBA00022803"/>
    </source>
</evidence>
<dbReference type="InterPro" id="IPR019734">
    <property type="entry name" value="TPR_rpt"/>
</dbReference>
<protein>
    <recommendedName>
        <fullName evidence="4">SAM domain-containing protein</fullName>
    </recommendedName>
</protein>
<dbReference type="SUPFAM" id="SSF48452">
    <property type="entry name" value="TPR-like"/>
    <property type="match status" value="2"/>
</dbReference>
<evidence type="ECO:0000256" key="1">
    <source>
        <dbReference type="ARBA" id="ARBA00022737"/>
    </source>
</evidence>
<organism evidence="5 6">
    <name type="scientific">Plasmodiophora brassicae</name>
    <name type="common">Clubroot disease agent</name>
    <dbReference type="NCBI Taxonomy" id="37360"/>
    <lineage>
        <taxon>Eukaryota</taxon>
        <taxon>Sar</taxon>
        <taxon>Rhizaria</taxon>
        <taxon>Endomyxa</taxon>
        <taxon>Phytomyxea</taxon>
        <taxon>Plasmodiophorida</taxon>
        <taxon>Plasmodiophoridae</taxon>
        <taxon>Plasmodiophora</taxon>
    </lineage>
</organism>
<dbReference type="PANTHER" id="PTHR44858">
    <property type="entry name" value="TETRATRICOPEPTIDE REPEAT PROTEIN 6"/>
    <property type="match status" value="1"/>
</dbReference>
<dbReference type="SMART" id="SM00454">
    <property type="entry name" value="SAM"/>
    <property type="match status" value="1"/>
</dbReference>
<dbReference type="Pfam" id="PF07647">
    <property type="entry name" value="SAM_2"/>
    <property type="match status" value="1"/>
</dbReference>
<dbReference type="PROSITE" id="PS50105">
    <property type="entry name" value="SAM_DOMAIN"/>
    <property type="match status" value="1"/>
</dbReference>
<proteinExistence type="predicted"/>
<dbReference type="SUPFAM" id="SSF47769">
    <property type="entry name" value="SAM/Pointed domain"/>
    <property type="match status" value="1"/>
</dbReference>
<dbReference type="Pfam" id="PF07719">
    <property type="entry name" value="TPR_2"/>
    <property type="match status" value="1"/>
</dbReference>
<evidence type="ECO:0000313" key="5">
    <source>
        <dbReference type="EMBL" id="SPR00589.1"/>
    </source>
</evidence>
<dbReference type="Proteomes" id="UP000290189">
    <property type="component" value="Unassembled WGS sequence"/>
</dbReference>
<dbReference type="Gene3D" id="1.25.40.10">
    <property type="entry name" value="Tetratricopeptide repeat domain"/>
    <property type="match status" value="3"/>
</dbReference>
<dbReference type="Pfam" id="PF13432">
    <property type="entry name" value="TPR_16"/>
    <property type="match status" value="2"/>
</dbReference>
<gene>
    <name evidence="5" type="ORF">PLBR_LOCUS7804</name>
</gene>
<dbReference type="PROSITE" id="PS50005">
    <property type="entry name" value="TPR"/>
    <property type="match status" value="1"/>
</dbReference>
<dbReference type="Gene3D" id="1.10.150.50">
    <property type="entry name" value="Transcription Factor, Ets-1"/>
    <property type="match status" value="1"/>
</dbReference>
<geneLocation type="mitochondrion" evidence="5"/>
<keyword evidence="1" id="KW-0677">Repeat</keyword>
<dbReference type="PANTHER" id="PTHR44858:SF1">
    <property type="entry name" value="UDP-N-ACETYLGLUCOSAMINE--PEPTIDE N-ACETYLGLUCOSAMINYLTRANSFERASE SPINDLY-RELATED"/>
    <property type="match status" value="1"/>
</dbReference>
<dbReference type="EMBL" id="OVEO01000014">
    <property type="protein sequence ID" value="SPR00589.1"/>
    <property type="molecule type" value="Genomic_DNA"/>
</dbReference>
<dbReference type="SMART" id="SM00028">
    <property type="entry name" value="TPR"/>
    <property type="match status" value="6"/>
</dbReference>
<accession>A0A3P3YKE3</accession>
<dbReference type="InterPro" id="IPR050498">
    <property type="entry name" value="Ycf3"/>
</dbReference>
<dbReference type="InterPro" id="IPR013105">
    <property type="entry name" value="TPR_2"/>
</dbReference>
<evidence type="ECO:0000313" key="6">
    <source>
        <dbReference type="Proteomes" id="UP000290189"/>
    </source>
</evidence>